<evidence type="ECO:0000256" key="2">
    <source>
        <dbReference type="ARBA" id="ARBA00012251"/>
    </source>
</evidence>
<evidence type="ECO:0000256" key="5">
    <source>
        <dbReference type="ARBA" id="ARBA00022737"/>
    </source>
</evidence>
<dbReference type="GO" id="GO:0061630">
    <property type="term" value="F:ubiquitin protein ligase activity"/>
    <property type="evidence" value="ECO:0007669"/>
    <property type="project" value="UniProtKB-EC"/>
</dbReference>
<dbReference type="EC" id="2.3.2.31" evidence="2"/>
<dbReference type="EMBL" id="JAPQKO010000006">
    <property type="protein sequence ID" value="KAJ5155484.1"/>
    <property type="molecule type" value="Genomic_DNA"/>
</dbReference>
<protein>
    <recommendedName>
        <fullName evidence="2">RBR-type E3 ubiquitin transferase</fullName>
        <ecNumber evidence="2">2.3.2.31</ecNumber>
    </recommendedName>
</protein>
<comment type="catalytic activity">
    <reaction evidence="1">
        <text>[E2 ubiquitin-conjugating enzyme]-S-ubiquitinyl-L-cysteine + [acceptor protein]-L-lysine = [E2 ubiquitin-conjugating enzyme]-L-cysteine + [acceptor protein]-N(6)-ubiquitinyl-L-lysine.</text>
        <dbReference type="EC" id="2.3.2.31"/>
    </reaction>
</comment>
<dbReference type="InterPro" id="IPR017907">
    <property type="entry name" value="Znf_RING_CS"/>
</dbReference>
<evidence type="ECO:0000256" key="3">
    <source>
        <dbReference type="ARBA" id="ARBA00022679"/>
    </source>
</evidence>
<keyword evidence="3" id="KW-0808">Transferase</keyword>
<feature type="domain" description="RING-type" evidence="9">
    <location>
        <begin position="188"/>
        <end position="382"/>
    </location>
</feature>
<accession>A0A9W9HSD0</accession>
<evidence type="ECO:0000313" key="11">
    <source>
        <dbReference type="Proteomes" id="UP001146351"/>
    </source>
</evidence>
<keyword evidence="8" id="KW-0862">Zinc</keyword>
<proteinExistence type="predicted"/>
<evidence type="ECO:0000256" key="1">
    <source>
        <dbReference type="ARBA" id="ARBA00001798"/>
    </source>
</evidence>
<reference evidence="10" key="2">
    <citation type="journal article" date="2023" name="IMA Fungus">
        <title>Comparative genomic study of the Penicillium genus elucidates a diverse pangenome and 15 lateral gene transfer events.</title>
        <authorList>
            <person name="Petersen C."/>
            <person name="Sorensen T."/>
            <person name="Nielsen M.R."/>
            <person name="Sondergaard T.E."/>
            <person name="Sorensen J.L."/>
            <person name="Fitzpatrick D.A."/>
            <person name="Frisvad J.C."/>
            <person name="Nielsen K.L."/>
        </authorList>
    </citation>
    <scope>NUCLEOTIDE SEQUENCE</scope>
    <source>
        <strain evidence="10">IBT 21917</strain>
    </source>
</reference>
<dbReference type="Gene3D" id="3.30.40.10">
    <property type="entry name" value="Zinc/RING finger domain, C3HC4 (zinc finger)"/>
    <property type="match status" value="1"/>
</dbReference>
<dbReference type="Gene3D" id="1.20.120.1750">
    <property type="match status" value="1"/>
</dbReference>
<dbReference type="InterPro" id="IPR002867">
    <property type="entry name" value="IBR_dom"/>
</dbReference>
<keyword evidence="4" id="KW-0479">Metal-binding</keyword>
<evidence type="ECO:0000259" key="9">
    <source>
        <dbReference type="PROSITE" id="PS51873"/>
    </source>
</evidence>
<reference evidence="10" key="1">
    <citation type="submission" date="2022-11" db="EMBL/GenBank/DDBJ databases">
        <authorList>
            <person name="Petersen C."/>
        </authorList>
    </citation>
    <scope>NUCLEOTIDE SEQUENCE</scope>
    <source>
        <strain evidence="10">IBT 21917</strain>
    </source>
</reference>
<dbReference type="GO" id="GO:0016567">
    <property type="term" value="P:protein ubiquitination"/>
    <property type="evidence" value="ECO:0007669"/>
    <property type="project" value="InterPro"/>
</dbReference>
<keyword evidence="7" id="KW-0833">Ubl conjugation pathway</keyword>
<evidence type="ECO:0000313" key="10">
    <source>
        <dbReference type="EMBL" id="KAJ5155484.1"/>
    </source>
</evidence>
<dbReference type="Proteomes" id="UP001146351">
    <property type="component" value="Unassembled WGS sequence"/>
</dbReference>
<keyword evidence="6" id="KW-0863">Zinc-finger</keyword>
<dbReference type="PROSITE" id="PS51873">
    <property type="entry name" value="TRIAD"/>
    <property type="match status" value="1"/>
</dbReference>
<organism evidence="10 11">
    <name type="scientific">Penicillium capsulatum</name>
    <dbReference type="NCBI Taxonomy" id="69766"/>
    <lineage>
        <taxon>Eukaryota</taxon>
        <taxon>Fungi</taxon>
        <taxon>Dikarya</taxon>
        <taxon>Ascomycota</taxon>
        <taxon>Pezizomycotina</taxon>
        <taxon>Eurotiomycetes</taxon>
        <taxon>Eurotiomycetidae</taxon>
        <taxon>Eurotiales</taxon>
        <taxon>Aspergillaceae</taxon>
        <taxon>Penicillium</taxon>
    </lineage>
</organism>
<keyword evidence="5" id="KW-0677">Repeat</keyword>
<dbReference type="InterPro" id="IPR031127">
    <property type="entry name" value="E3_UB_ligase_RBR"/>
</dbReference>
<sequence length="417" mass="47174">MPYLGRACRSFISKSLILVYTNSKHENSTERRMVDEKIGLLSLQLLLDDLDQLEDQQKGKQIAGKHTDLEVAIQLMKEDISVTQTSFQDAILALSTNTAVATDQNVLASIREDETLAEQDHRYALALSNGEIDGYEKSVSPESTLLDHNEDTVSVVISDLISRIAISEDAPIGEGSSRSSHPTQTPNRTKKCISYLEEFHDSMFASSCGHEFCLDCVRQMFLGAIKDKELYPPRCCGEVIPPRIALRVLQYRELSAFSERAIEWTAKDRLYYAEATCSKFIPPFTIKDEIGICPSCGQSTHLTCRSFAHPGVDCPMDNALHDILQIAEDENWKRCFHCRTMVELQHGCNHITCRCGREFCYICGRVWKTCDCPLWHEERLTNMANQAINEELPLDANAGQRQNAFDQMVEGLRRHEE</sequence>
<dbReference type="InterPro" id="IPR044066">
    <property type="entry name" value="TRIAD_supradom"/>
</dbReference>
<evidence type="ECO:0000256" key="8">
    <source>
        <dbReference type="ARBA" id="ARBA00022833"/>
    </source>
</evidence>
<dbReference type="AlphaFoldDB" id="A0A9W9HSD0"/>
<keyword evidence="11" id="KW-1185">Reference proteome</keyword>
<dbReference type="GO" id="GO:0008270">
    <property type="term" value="F:zinc ion binding"/>
    <property type="evidence" value="ECO:0007669"/>
    <property type="project" value="UniProtKB-KW"/>
</dbReference>
<dbReference type="InterPro" id="IPR013083">
    <property type="entry name" value="Znf_RING/FYVE/PHD"/>
</dbReference>
<gene>
    <name evidence="10" type="ORF">N7492_008287</name>
</gene>
<evidence type="ECO:0000256" key="6">
    <source>
        <dbReference type="ARBA" id="ARBA00022771"/>
    </source>
</evidence>
<evidence type="ECO:0000256" key="7">
    <source>
        <dbReference type="ARBA" id="ARBA00022786"/>
    </source>
</evidence>
<dbReference type="Pfam" id="PF01485">
    <property type="entry name" value="IBR"/>
    <property type="match status" value="1"/>
</dbReference>
<name>A0A9W9HSD0_9EURO</name>
<evidence type="ECO:0000256" key="4">
    <source>
        <dbReference type="ARBA" id="ARBA00022723"/>
    </source>
</evidence>
<dbReference type="PROSITE" id="PS00518">
    <property type="entry name" value="ZF_RING_1"/>
    <property type="match status" value="1"/>
</dbReference>
<dbReference type="CDD" id="cd22584">
    <property type="entry name" value="Rcat_RBR_unk"/>
    <property type="match status" value="1"/>
</dbReference>
<dbReference type="PANTHER" id="PTHR11685">
    <property type="entry name" value="RBR FAMILY RING FINGER AND IBR DOMAIN-CONTAINING"/>
    <property type="match status" value="1"/>
</dbReference>
<dbReference type="SUPFAM" id="SSF57850">
    <property type="entry name" value="RING/U-box"/>
    <property type="match status" value="2"/>
</dbReference>
<comment type="caution">
    <text evidence="10">The sequence shown here is derived from an EMBL/GenBank/DDBJ whole genome shotgun (WGS) entry which is preliminary data.</text>
</comment>
<dbReference type="OrthoDB" id="10009520at2759"/>
<feature type="non-terminal residue" evidence="10">
    <location>
        <position position="1"/>
    </location>
</feature>